<reference evidence="1" key="2">
    <citation type="submission" date="2023-05" db="EMBL/GenBank/DDBJ databases">
        <authorList>
            <person name="Fouks B."/>
        </authorList>
    </citation>
    <scope>NUCLEOTIDE SEQUENCE</scope>
    <source>
        <strain evidence="1">Stay&amp;Tobe</strain>
        <tissue evidence="1">Testes</tissue>
    </source>
</reference>
<keyword evidence="2" id="KW-1185">Reference proteome</keyword>
<proteinExistence type="predicted"/>
<feature type="non-terminal residue" evidence="1">
    <location>
        <position position="158"/>
    </location>
</feature>
<comment type="caution">
    <text evidence="1">The sequence shown here is derived from an EMBL/GenBank/DDBJ whole genome shotgun (WGS) entry which is preliminary data.</text>
</comment>
<dbReference type="AlphaFoldDB" id="A0AAD8AK26"/>
<dbReference type="InterPro" id="IPR036397">
    <property type="entry name" value="RNaseH_sf"/>
</dbReference>
<evidence type="ECO:0000313" key="1">
    <source>
        <dbReference type="EMBL" id="KAJ9600590.1"/>
    </source>
</evidence>
<name>A0AAD8AK26_DIPPU</name>
<dbReference type="Proteomes" id="UP001233999">
    <property type="component" value="Unassembled WGS sequence"/>
</dbReference>
<dbReference type="Pfam" id="PF01359">
    <property type="entry name" value="Transposase_1"/>
    <property type="match status" value="1"/>
</dbReference>
<sequence length="158" mass="18009">MAPLEFTIKEKSEDSAICWEVLGSVFWDAQGCILVEFLEPGQTINAARYIQTLVKLRRALHNKRPGRKIILQHDNARPHTAGATVEKIRTFGWETLPHPPYSPDLAPSDYHLFSSVKERGQRYETLEDIQKAVCQCLRAAGMDFYHKGIFKLVRAALE</sequence>
<accession>A0AAD8AK26</accession>
<dbReference type="InterPro" id="IPR001888">
    <property type="entry name" value="Transposase_1"/>
</dbReference>
<organism evidence="1 2">
    <name type="scientific">Diploptera punctata</name>
    <name type="common">Pacific beetle cockroach</name>
    <dbReference type="NCBI Taxonomy" id="6984"/>
    <lineage>
        <taxon>Eukaryota</taxon>
        <taxon>Metazoa</taxon>
        <taxon>Ecdysozoa</taxon>
        <taxon>Arthropoda</taxon>
        <taxon>Hexapoda</taxon>
        <taxon>Insecta</taxon>
        <taxon>Pterygota</taxon>
        <taxon>Neoptera</taxon>
        <taxon>Polyneoptera</taxon>
        <taxon>Dictyoptera</taxon>
        <taxon>Blattodea</taxon>
        <taxon>Blaberoidea</taxon>
        <taxon>Blaberidae</taxon>
        <taxon>Diplopterinae</taxon>
        <taxon>Diploptera</taxon>
    </lineage>
</organism>
<dbReference type="InterPro" id="IPR052709">
    <property type="entry name" value="Transposase-MT_Hybrid"/>
</dbReference>
<gene>
    <name evidence="1" type="ORF">L9F63_026273</name>
</gene>
<reference evidence="1" key="1">
    <citation type="journal article" date="2023" name="IScience">
        <title>Live-bearing cockroach genome reveals convergent evolutionary mechanisms linked to viviparity in insects and beyond.</title>
        <authorList>
            <person name="Fouks B."/>
            <person name="Harrison M.C."/>
            <person name="Mikhailova A.A."/>
            <person name="Marchal E."/>
            <person name="English S."/>
            <person name="Carruthers M."/>
            <person name="Jennings E.C."/>
            <person name="Chiamaka E.L."/>
            <person name="Frigard R.A."/>
            <person name="Pippel M."/>
            <person name="Attardo G.M."/>
            <person name="Benoit J.B."/>
            <person name="Bornberg-Bauer E."/>
            <person name="Tobe S.S."/>
        </authorList>
    </citation>
    <scope>NUCLEOTIDE SEQUENCE</scope>
    <source>
        <strain evidence="1">Stay&amp;Tobe</strain>
    </source>
</reference>
<dbReference type="GO" id="GO:0003676">
    <property type="term" value="F:nucleic acid binding"/>
    <property type="evidence" value="ECO:0007669"/>
    <property type="project" value="InterPro"/>
</dbReference>
<dbReference type="Gene3D" id="3.30.420.10">
    <property type="entry name" value="Ribonuclease H-like superfamily/Ribonuclease H"/>
    <property type="match status" value="1"/>
</dbReference>
<dbReference type="EMBL" id="JASPKZ010000285">
    <property type="protein sequence ID" value="KAJ9600590.1"/>
    <property type="molecule type" value="Genomic_DNA"/>
</dbReference>
<protein>
    <recommendedName>
        <fullName evidence="3">Transposase</fullName>
    </recommendedName>
</protein>
<evidence type="ECO:0008006" key="3">
    <source>
        <dbReference type="Google" id="ProtNLM"/>
    </source>
</evidence>
<evidence type="ECO:0000313" key="2">
    <source>
        <dbReference type="Proteomes" id="UP001233999"/>
    </source>
</evidence>
<dbReference type="PANTHER" id="PTHR46060">
    <property type="entry name" value="MARINER MOS1 TRANSPOSASE-LIKE PROTEIN"/>
    <property type="match status" value="1"/>
</dbReference>
<dbReference type="PANTHER" id="PTHR46060:SF1">
    <property type="entry name" value="MARINER MOS1 TRANSPOSASE-LIKE PROTEIN"/>
    <property type="match status" value="1"/>
</dbReference>